<reference evidence="1 2" key="1">
    <citation type="submission" date="2019-05" db="EMBL/GenBank/DDBJ databases">
        <title>Another draft genome of Portunus trituberculatus and its Hox gene families provides insights of decapod evolution.</title>
        <authorList>
            <person name="Jeong J.-H."/>
            <person name="Song I."/>
            <person name="Kim S."/>
            <person name="Choi T."/>
            <person name="Kim D."/>
            <person name="Ryu S."/>
            <person name="Kim W."/>
        </authorList>
    </citation>
    <scope>NUCLEOTIDE SEQUENCE [LARGE SCALE GENOMIC DNA]</scope>
    <source>
        <tissue evidence="1">Muscle</tissue>
    </source>
</reference>
<evidence type="ECO:0000313" key="2">
    <source>
        <dbReference type="Proteomes" id="UP000324222"/>
    </source>
</evidence>
<accession>A0A5B7GJR7</accession>
<gene>
    <name evidence="1" type="ORF">E2C01_053238</name>
</gene>
<sequence length="124" mass="13977">MYRLWLRKERRLEMCVINNGVVSLQGANGRGRGWLAQREQQKITHQAVRHDKGCVRKLVSVGCKDCNVAQSQNTMNLICMTKFPRLCTQGLHVRSVSKIVATPLLGKQPLASYITSGTKVSRRI</sequence>
<dbReference type="EMBL" id="VSRR010016365">
    <property type="protein sequence ID" value="MPC59222.1"/>
    <property type="molecule type" value="Genomic_DNA"/>
</dbReference>
<evidence type="ECO:0000313" key="1">
    <source>
        <dbReference type="EMBL" id="MPC59222.1"/>
    </source>
</evidence>
<name>A0A5B7GJR7_PORTR</name>
<dbReference type="Proteomes" id="UP000324222">
    <property type="component" value="Unassembled WGS sequence"/>
</dbReference>
<proteinExistence type="predicted"/>
<organism evidence="1 2">
    <name type="scientific">Portunus trituberculatus</name>
    <name type="common">Swimming crab</name>
    <name type="synonym">Neptunus trituberculatus</name>
    <dbReference type="NCBI Taxonomy" id="210409"/>
    <lineage>
        <taxon>Eukaryota</taxon>
        <taxon>Metazoa</taxon>
        <taxon>Ecdysozoa</taxon>
        <taxon>Arthropoda</taxon>
        <taxon>Crustacea</taxon>
        <taxon>Multicrustacea</taxon>
        <taxon>Malacostraca</taxon>
        <taxon>Eumalacostraca</taxon>
        <taxon>Eucarida</taxon>
        <taxon>Decapoda</taxon>
        <taxon>Pleocyemata</taxon>
        <taxon>Brachyura</taxon>
        <taxon>Eubrachyura</taxon>
        <taxon>Portunoidea</taxon>
        <taxon>Portunidae</taxon>
        <taxon>Portuninae</taxon>
        <taxon>Portunus</taxon>
    </lineage>
</organism>
<comment type="caution">
    <text evidence="1">The sequence shown here is derived from an EMBL/GenBank/DDBJ whole genome shotgun (WGS) entry which is preliminary data.</text>
</comment>
<protein>
    <submittedName>
        <fullName evidence="1">Uncharacterized protein</fullName>
    </submittedName>
</protein>
<keyword evidence="2" id="KW-1185">Reference proteome</keyword>
<dbReference type="AlphaFoldDB" id="A0A5B7GJR7"/>